<protein>
    <submittedName>
        <fullName evidence="1">SpoIIIAH-like family protein</fullName>
    </submittedName>
</protein>
<dbReference type="Proteomes" id="UP000501316">
    <property type="component" value="Chromosome"/>
</dbReference>
<dbReference type="RefSeq" id="WP_086035495.1">
    <property type="nucleotide sequence ID" value="NZ_CP046051.1"/>
</dbReference>
<keyword evidence="4" id="KW-1185">Reference proteome</keyword>
<accession>A0A859DQ10</accession>
<dbReference type="InterPro" id="IPR024232">
    <property type="entry name" value="SpoIIIAH"/>
</dbReference>
<sequence>MKVEKRQLVLAALVVALGAAVYLNWRFSNGNQILAKDAAASHDLGQVQLVNAGEASSASSSRAPSSAVSSAKAAASSSSDYFSEARLNRQKARDNASQMLEKTLTDAGSNDAAKKEAVQQSAALAQIELQESNAENILKAKGFSDCVVFVQNGECSAVVKEGSANMGNAALLVKDTVSGQTGVSFDKIKVIEKKSS</sequence>
<dbReference type="KEGG" id="clf:GJQ69_06580"/>
<dbReference type="Pfam" id="PF12685">
    <property type="entry name" value="SpoIIIAH"/>
    <property type="match status" value="1"/>
</dbReference>
<evidence type="ECO:0000313" key="2">
    <source>
        <dbReference type="EMBL" id="QKO30754.1"/>
    </source>
</evidence>
<dbReference type="EMBL" id="CP046161">
    <property type="protein sequence ID" value="QKO30754.1"/>
    <property type="molecule type" value="Genomic_DNA"/>
</dbReference>
<dbReference type="Gene3D" id="1.10.287.4300">
    <property type="entry name" value="Stage III sporulation protein AH-like"/>
    <property type="match status" value="1"/>
</dbReference>
<evidence type="ECO:0000313" key="3">
    <source>
        <dbReference type="Proteomes" id="UP000501316"/>
    </source>
</evidence>
<gene>
    <name evidence="1" type="ORF">GJQ69_06580</name>
    <name evidence="2" type="ORF">GKP14_06945</name>
</gene>
<dbReference type="EMBL" id="CP046051">
    <property type="protein sequence ID" value="QKN24177.1"/>
    <property type="molecule type" value="Genomic_DNA"/>
</dbReference>
<reference evidence="2" key="3">
    <citation type="journal article" date="2022" name="Int. J. Syst. Evol. Microbiol.">
        <title>Caproicibacterium lactatifermentans sp. nov., isolated from pit clay used for the production of Chinese strong aroma-type liquor.</title>
        <authorList>
            <person name="Wang H."/>
            <person name="Gu Y."/>
            <person name="Zhao D."/>
            <person name="Qiao Z."/>
            <person name="Zheng J."/>
            <person name="Gao J."/>
            <person name="Ren C."/>
            <person name="Xu Y."/>
        </authorList>
    </citation>
    <scope>NUCLEOTIDE SEQUENCE</scope>
    <source>
        <strain evidence="2">JNU-WLY1368</strain>
    </source>
</reference>
<evidence type="ECO:0000313" key="1">
    <source>
        <dbReference type="EMBL" id="QKN24177.1"/>
    </source>
</evidence>
<organism evidence="1 3">
    <name type="scientific">Caproicibacterium lactatifermentans</name>
    <dbReference type="NCBI Taxonomy" id="2666138"/>
    <lineage>
        <taxon>Bacteria</taxon>
        <taxon>Bacillati</taxon>
        <taxon>Bacillota</taxon>
        <taxon>Clostridia</taxon>
        <taxon>Eubacteriales</taxon>
        <taxon>Oscillospiraceae</taxon>
        <taxon>Caproicibacterium</taxon>
    </lineage>
</organism>
<dbReference type="InterPro" id="IPR038503">
    <property type="entry name" value="SpoIIIAH_sf"/>
</dbReference>
<proteinExistence type="predicted"/>
<dbReference type="AlphaFoldDB" id="A0A859DQ10"/>
<evidence type="ECO:0000313" key="4">
    <source>
        <dbReference type="Proteomes" id="UP000509623"/>
    </source>
</evidence>
<dbReference type="Proteomes" id="UP000509623">
    <property type="component" value="Chromosome"/>
</dbReference>
<reference evidence="2" key="2">
    <citation type="journal article" date="2021" name="Appl. Environ. Microbiol.">
        <title>Adaptability of a Caproate-Producing Bacterium Contributes to Its Dominance in an Anaerobic Fermentation System.</title>
        <authorList>
            <person name="Wang H."/>
            <person name="Gu Y."/>
            <person name="Zhou W."/>
            <person name="Zhao D."/>
            <person name="Qiao Z."/>
            <person name="Zheng J."/>
            <person name="Gao J."/>
            <person name="Chen X."/>
            <person name="Ren C."/>
            <person name="Xu Y."/>
        </authorList>
    </citation>
    <scope>NUCLEOTIDE SEQUENCE</scope>
    <source>
        <strain evidence="2">JNU-WLY1368</strain>
    </source>
</reference>
<reference evidence="3 4" key="1">
    <citation type="submission" date="2019-11" db="EMBL/GenBank/DDBJ databases">
        <authorList>
            <person name="Ren C."/>
            <person name="Wang H."/>
            <person name="Xu Y."/>
        </authorList>
    </citation>
    <scope>NUCLEOTIDE SEQUENCE [LARGE SCALE GENOMIC DNA]</scope>
    <source>
        <strain evidence="4">JNU-WLY1368</strain>
        <strain evidence="1 3">LBM 19010</strain>
    </source>
</reference>
<name>A0A859DQ10_9FIRM</name>